<dbReference type="AlphaFoldDB" id="A0A8H4UTT5"/>
<protein>
    <recommendedName>
        <fullName evidence="4">chitinase</fullName>
        <ecNumber evidence="4">3.2.1.14</ecNumber>
    </recommendedName>
</protein>
<evidence type="ECO:0000256" key="6">
    <source>
        <dbReference type="ARBA" id="ARBA00022801"/>
    </source>
</evidence>
<name>A0A8H4UTT5_9HYPO</name>
<dbReference type="PANTHER" id="PTHR11177">
    <property type="entry name" value="CHITINASE"/>
    <property type="match status" value="1"/>
</dbReference>
<evidence type="ECO:0000256" key="2">
    <source>
        <dbReference type="ARBA" id="ARBA00004613"/>
    </source>
</evidence>
<gene>
    <name evidence="14" type="ORF">FZEAL_1022</name>
</gene>
<evidence type="ECO:0000256" key="1">
    <source>
        <dbReference type="ARBA" id="ARBA00000822"/>
    </source>
</evidence>
<keyword evidence="8" id="KW-0119">Carbohydrate metabolism</keyword>
<dbReference type="Gene3D" id="3.20.20.80">
    <property type="entry name" value="Glycosidases"/>
    <property type="match status" value="2"/>
</dbReference>
<keyword evidence="12" id="KW-0732">Signal</keyword>
<keyword evidence="5" id="KW-0964">Secreted</keyword>
<evidence type="ECO:0000313" key="14">
    <source>
        <dbReference type="EMBL" id="KAF4983613.1"/>
    </source>
</evidence>
<dbReference type="GO" id="GO:0008843">
    <property type="term" value="F:endochitinase activity"/>
    <property type="evidence" value="ECO:0007669"/>
    <property type="project" value="UniProtKB-EC"/>
</dbReference>
<comment type="catalytic activity">
    <reaction evidence="1">
        <text>Random endo-hydrolysis of N-acetyl-beta-D-glucosaminide (1-&gt;4)-beta-linkages in chitin and chitodextrins.</text>
        <dbReference type="EC" id="3.2.1.14"/>
    </reaction>
</comment>
<keyword evidence="6 11" id="KW-0378">Hydrolase</keyword>
<reference evidence="14" key="1">
    <citation type="journal article" date="2020" name="BMC Genomics">
        <title>Correction to: Identification and distribution of gene clusters required for synthesis of sphingolipid metabolism inhibitors in diverse species of the filamentous fungus Fusarium.</title>
        <authorList>
            <person name="Kim H.S."/>
            <person name="Lohmar J.M."/>
            <person name="Busman M."/>
            <person name="Brown D.W."/>
            <person name="Naumann T.A."/>
            <person name="Divon H.H."/>
            <person name="Lysoe E."/>
            <person name="Uhlig S."/>
            <person name="Proctor R.H."/>
        </authorList>
    </citation>
    <scope>NUCLEOTIDE SEQUENCE</scope>
    <source>
        <strain evidence="14">NRRL 22465</strain>
    </source>
</reference>
<feature type="domain" description="GH18" evidence="13">
    <location>
        <begin position="28"/>
        <end position="410"/>
    </location>
</feature>
<dbReference type="PANTHER" id="PTHR11177:SF317">
    <property type="entry name" value="CHITINASE 12-RELATED"/>
    <property type="match status" value="1"/>
</dbReference>
<dbReference type="SMART" id="SM00636">
    <property type="entry name" value="Glyco_18"/>
    <property type="match status" value="1"/>
</dbReference>
<evidence type="ECO:0000256" key="5">
    <source>
        <dbReference type="ARBA" id="ARBA00022525"/>
    </source>
</evidence>
<dbReference type="EMBL" id="JABEYC010000058">
    <property type="protein sequence ID" value="KAF4983613.1"/>
    <property type="molecule type" value="Genomic_DNA"/>
</dbReference>
<dbReference type="PROSITE" id="PS51910">
    <property type="entry name" value="GH18_2"/>
    <property type="match status" value="1"/>
</dbReference>
<dbReference type="InterPro" id="IPR017853">
    <property type="entry name" value="GH"/>
</dbReference>
<dbReference type="InterPro" id="IPR050314">
    <property type="entry name" value="Glycosyl_Hydrlase_18"/>
</dbReference>
<keyword evidence="15" id="KW-1185">Reference proteome</keyword>
<comment type="similarity">
    <text evidence="3">Belongs to the glycosyl hydrolase 18 family. Chitinase class V subfamily.</text>
</comment>
<evidence type="ECO:0000313" key="15">
    <source>
        <dbReference type="Proteomes" id="UP000635477"/>
    </source>
</evidence>
<dbReference type="EC" id="3.2.1.14" evidence="4"/>
<dbReference type="GO" id="GO:0008061">
    <property type="term" value="F:chitin binding"/>
    <property type="evidence" value="ECO:0007669"/>
    <property type="project" value="InterPro"/>
</dbReference>
<dbReference type="Gene3D" id="3.10.50.10">
    <property type="match status" value="1"/>
</dbReference>
<evidence type="ECO:0000256" key="4">
    <source>
        <dbReference type="ARBA" id="ARBA00012729"/>
    </source>
</evidence>
<evidence type="ECO:0000256" key="8">
    <source>
        <dbReference type="ARBA" id="ARBA00023277"/>
    </source>
</evidence>
<evidence type="ECO:0000256" key="9">
    <source>
        <dbReference type="ARBA" id="ARBA00023295"/>
    </source>
</evidence>
<dbReference type="SUPFAM" id="SSF51445">
    <property type="entry name" value="(Trans)glycosidases"/>
    <property type="match status" value="1"/>
</dbReference>
<feature type="chain" id="PRO_5034995420" description="chitinase" evidence="12">
    <location>
        <begin position="25"/>
        <end position="410"/>
    </location>
</feature>
<dbReference type="InterPro" id="IPR011583">
    <property type="entry name" value="Chitinase_II/V-like_cat"/>
</dbReference>
<evidence type="ECO:0000256" key="11">
    <source>
        <dbReference type="RuleBase" id="RU000489"/>
    </source>
</evidence>
<dbReference type="OrthoDB" id="76388at2759"/>
<dbReference type="InterPro" id="IPR001579">
    <property type="entry name" value="Glyco_hydro_18_chit_AS"/>
</dbReference>
<reference evidence="14" key="2">
    <citation type="submission" date="2020-05" db="EMBL/GenBank/DDBJ databases">
        <authorList>
            <person name="Kim H.-S."/>
            <person name="Proctor R.H."/>
            <person name="Brown D.W."/>
        </authorList>
    </citation>
    <scope>NUCLEOTIDE SEQUENCE</scope>
    <source>
        <strain evidence="14">NRRL 22465</strain>
    </source>
</reference>
<proteinExistence type="inferred from homology"/>
<evidence type="ECO:0000256" key="3">
    <source>
        <dbReference type="ARBA" id="ARBA00008682"/>
    </source>
</evidence>
<dbReference type="Pfam" id="PF00704">
    <property type="entry name" value="Glyco_hydro_18"/>
    <property type="match status" value="1"/>
</dbReference>
<keyword evidence="10" id="KW-0624">Polysaccharide degradation</keyword>
<dbReference type="Proteomes" id="UP000635477">
    <property type="component" value="Unassembled WGS sequence"/>
</dbReference>
<dbReference type="GO" id="GO:0006032">
    <property type="term" value="P:chitin catabolic process"/>
    <property type="evidence" value="ECO:0007669"/>
    <property type="project" value="UniProtKB-KW"/>
</dbReference>
<comment type="caution">
    <text evidence="14">The sequence shown here is derived from an EMBL/GenBank/DDBJ whole genome shotgun (WGS) entry which is preliminary data.</text>
</comment>
<comment type="subcellular location">
    <subcellularLocation>
        <location evidence="2">Secreted</location>
    </subcellularLocation>
</comment>
<dbReference type="GO" id="GO:0005576">
    <property type="term" value="C:extracellular region"/>
    <property type="evidence" value="ECO:0007669"/>
    <property type="project" value="UniProtKB-SubCell"/>
</dbReference>
<dbReference type="GO" id="GO:0000272">
    <property type="term" value="P:polysaccharide catabolic process"/>
    <property type="evidence" value="ECO:0007669"/>
    <property type="project" value="UniProtKB-KW"/>
</dbReference>
<feature type="signal peptide" evidence="12">
    <location>
        <begin position="1"/>
        <end position="24"/>
    </location>
</feature>
<evidence type="ECO:0000259" key="13">
    <source>
        <dbReference type="PROSITE" id="PS51910"/>
    </source>
</evidence>
<keyword evidence="9 11" id="KW-0326">Glycosidase</keyword>
<evidence type="ECO:0000256" key="7">
    <source>
        <dbReference type="ARBA" id="ARBA00023024"/>
    </source>
</evidence>
<organism evidence="14 15">
    <name type="scientific">Fusarium zealandicum</name>
    <dbReference type="NCBI Taxonomy" id="1053134"/>
    <lineage>
        <taxon>Eukaryota</taxon>
        <taxon>Fungi</taxon>
        <taxon>Dikarya</taxon>
        <taxon>Ascomycota</taxon>
        <taxon>Pezizomycotina</taxon>
        <taxon>Sordariomycetes</taxon>
        <taxon>Hypocreomycetidae</taxon>
        <taxon>Hypocreales</taxon>
        <taxon>Nectriaceae</taxon>
        <taxon>Fusarium</taxon>
        <taxon>Fusarium staphyleae species complex</taxon>
    </lineage>
</organism>
<evidence type="ECO:0000256" key="10">
    <source>
        <dbReference type="ARBA" id="ARBA00023326"/>
    </source>
</evidence>
<dbReference type="InterPro" id="IPR029070">
    <property type="entry name" value="Chitinase_insertion_sf"/>
</dbReference>
<keyword evidence="7" id="KW-0146">Chitin degradation</keyword>
<accession>A0A8H4UTT5</accession>
<dbReference type="InterPro" id="IPR001223">
    <property type="entry name" value="Glyco_hydro18_cat"/>
</dbReference>
<sequence length="410" mass="44365">MPSLNSLSASLVGLLSLGGAGVSATHPLVASTYFAGFHSDEGFPVGAMQWDMFTDAKYAFAETTQDGRLDISGSDADQIPAFVQGAKLNGVKALVSIGGWTGSRYFSTSVGDSKNRTAFVETCVRFAKDHNLDGLDFDWEWPNRQGLGCSEINENDTANFLKFLQELRQHPEGKNLYLTAAGSLFAWNDKSGVASKDLKGFADVLEYIMIMNYDLFGAWTPTAGPNAPLSRSCDERNVQGAADDGVEQWTAAGIPASQLVLGVPTYGRAFSVNRTAAFGDDNVLNLYPAHNATDRRQGSRWDNDPAIDVCGVAQPFGFTYPLWSMILDAGFLDHDGNPAPGMAYAWDNCSKTPAVYDPVREIYVNYDNTASFYEKGKYIVSKGLRGFGSYEAGGDYNNILTNAMHVGLGL</sequence>
<dbReference type="PROSITE" id="PS01095">
    <property type="entry name" value="GH18_1"/>
    <property type="match status" value="1"/>
</dbReference>
<evidence type="ECO:0000256" key="12">
    <source>
        <dbReference type="SAM" id="SignalP"/>
    </source>
</evidence>